<dbReference type="AlphaFoldDB" id="A0AAV2RFD7"/>
<evidence type="ECO:0000256" key="1">
    <source>
        <dbReference type="ARBA" id="ARBA00004123"/>
    </source>
</evidence>
<dbReference type="InterPro" id="IPR036236">
    <property type="entry name" value="Znf_C2H2_sf"/>
</dbReference>
<dbReference type="PROSITE" id="PS50157">
    <property type="entry name" value="ZINC_FINGER_C2H2_2"/>
    <property type="match status" value="4"/>
</dbReference>
<evidence type="ECO:0000256" key="8">
    <source>
        <dbReference type="ARBA" id="ARBA00023125"/>
    </source>
</evidence>
<proteinExistence type="inferred from homology"/>
<evidence type="ECO:0000313" key="14">
    <source>
        <dbReference type="Proteomes" id="UP001497623"/>
    </source>
</evidence>
<dbReference type="FunFam" id="3.30.160.60:FF:001506">
    <property type="entry name" value="Zinc finger protein"/>
    <property type="match status" value="1"/>
</dbReference>
<keyword evidence="3" id="KW-0479">Metal-binding</keyword>
<feature type="non-terminal residue" evidence="13">
    <location>
        <position position="123"/>
    </location>
</feature>
<dbReference type="PANTHER" id="PTHR24393:SF15">
    <property type="entry name" value="IP01243P-RELATED"/>
    <property type="match status" value="1"/>
</dbReference>
<keyword evidence="9" id="KW-0804">Transcription</keyword>
<evidence type="ECO:0000259" key="12">
    <source>
        <dbReference type="PROSITE" id="PS50157"/>
    </source>
</evidence>
<evidence type="ECO:0000256" key="9">
    <source>
        <dbReference type="ARBA" id="ARBA00023163"/>
    </source>
</evidence>
<reference evidence="13 14" key="1">
    <citation type="submission" date="2024-05" db="EMBL/GenBank/DDBJ databases">
        <authorList>
            <person name="Wallberg A."/>
        </authorList>
    </citation>
    <scope>NUCLEOTIDE SEQUENCE [LARGE SCALE GENOMIC DNA]</scope>
</reference>
<evidence type="ECO:0000256" key="11">
    <source>
        <dbReference type="PROSITE-ProRule" id="PRU00042"/>
    </source>
</evidence>
<dbReference type="Pfam" id="PF00096">
    <property type="entry name" value="zf-C2H2"/>
    <property type="match status" value="3"/>
</dbReference>
<keyword evidence="8" id="KW-0238">DNA-binding</keyword>
<keyword evidence="10" id="KW-0539">Nucleus</keyword>
<organism evidence="13 14">
    <name type="scientific">Meganyctiphanes norvegica</name>
    <name type="common">Northern krill</name>
    <name type="synonym">Thysanopoda norvegica</name>
    <dbReference type="NCBI Taxonomy" id="48144"/>
    <lineage>
        <taxon>Eukaryota</taxon>
        <taxon>Metazoa</taxon>
        <taxon>Ecdysozoa</taxon>
        <taxon>Arthropoda</taxon>
        <taxon>Crustacea</taxon>
        <taxon>Multicrustacea</taxon>
        <taxon>Malacostraca</taxon>
        <taxon>Eumalacostraca</taxon>
        <taxon>Eucarida</taxon>
        <taxon>Euphausiacea</taxon>
        <taxon>Euphausiidae</taxon>
        <taxon>Meganyctiphanes</taxon>
    </lineage>
</organism>
<gene>
    <name evidence="13" type="ORF">MNOR_LOCUS24564</name>
</gene>
<dbReference type="Proteomes" id="UP001497623">
    <property type="component" value="Unassembled WGS sequence"/>
</dbReference>
<dbReference type="Pfam" id="PF12874">
    <property type="entry name" value="zf-met"/>
    <property type="match status" value="1"/>
</dbReference>
<dbReference type="Gene3D" id="3.30.160.60">
    <property type="entry name" value="Classic Zinc Finger"/>
    <property type="match status" value="4"/>
</dbReference>
<protein>
    <recommendedName>
        <fullName evidence="12">C2H2-type domain-containing protein</fullName>
    </recommendedName>
</protein>
<dbReference type="SUPFAM" id="SSF57667">
    <property type="entry name" value="beta-beta-alpha zinc fingers"/>
    <property type="match status" value="2"/>
</dbReference>
<dbReference type="GO" id="GO:0000978">
    <property type="term" value="F:RNA polymerase II cis-regulatory region sequence-specific DNA binding"/>
    <property type="evidence" value="ECO:0007669"/>
    <property type="project" value="TreeGrafter"/>
</dbReference>
<comment type="caution">
    <text evidence="13">The sequence shown here is derived from an EMBL/GenBank/DDBJ whole genome shotgun (WGS) entry which is preliminary data.</text>
</comment>
<keyword evidence="6" id="KW-0862">Zinc</keyword>
<evidence type="ECO:0000256" key="7">
    <source>
        <dbReference type="ARBA" id="ARBA00023015"/>
    </source>
</evidence>
<dbReference type="GO" id="GO:0001228">
    <property type="term" value="F:DNA-binding transcription activator activity, RNA polymerase II-specific"/>
    <property type="evidence" value="ECO:0007669"/>
    <property type="project" value="TreeGrafter"/>
</dbReference>
<dbReference type="GO" id="GO:0008270">
    <property type="term" value="F:zinc ion binding"/>
    <property type="evidence" value="ECO:0007669"/>
    <property type="project" value="UniProtKB-KW"/>
</dbReference>
<comment type="subcellular location">
    <subcellularLocation>
        <location evidence="1">Nucleus</location>
    </subcellularLocation>
</comment>
<comment type="similarity">
    <text evidence="2">Belongs to the krueppel C2H2-type zinc-finger protein family.</text>
</comment>
<feature type="domain" description="C2H2-type" evidence="12">
    <location>
        <begin position="95"/>
        <end position="122"/>
    </location>
</feature>
<evidence type="ECO:0000256" key="4">
    <source>
        <dbReference type="ARBA" id="ARBA00022737"/>
    </source>
</evidence>
<name>A0AAV2RFD7_MEGNR</name>
<accession>A0AAV2RFD7</accession>
<keyword evidence="5 11" id="KW-0863">Zinc-finger</keyword>
<evidence type="ECO:0000256" key="5">
    <source>
        <dbReference type="ARBA" id="ARBA00022771"/>
    </source>
</evidence>
<feature type="non-terminal residue" evidence="13">
    <location>
        <position position="1"/>
    </location>
</feature>
<keyword evidence="4" id="KW-0677">Repeat</keyword>
<dbReference type="InterPro" id="IPR013087">
    <property type="entry name" value="Znf_C2H2_type"/>
</dbReference>
<dbReference type="SMART" id="SM00355">
    <property type="entry name" value="ZnF_C2H2"/>
    <property type="match status" value="4"/>
</dbReference>
<feature type="domain" description="C2H2-type" evidence="12">
    <location>
        <begin position="27"/>
        <end position="54"/>
    </location>
</feature>
<dbReference type="EMBL" id="CAXKWB010022653">
    <property type="protein sequence ID" value="CAL4124502.1"/>
    <property type="molecule type" value="Genomic_DNA"/>
</dbReference>
<dbReference type="PROSITE" id="PS00028">
    <property type="entry name" value="ZINC_FINGER_C2H2_1"/>
    <property type="match status" value="3"/>
</dbReference>
<dbReference type="PANTHER" id="PTHR24393">
    <property type="entry name" value="ZINC FINGER PROTEIN"/>
    <property type="match status" value="1"/>
</dbReference>
<evidence type="ECO:0000313" key="13">
    <source>
        <dbReference type="EMBL" id="CAL4124502.1"/>
    </source>
</evidence>
<dbReference type="FunFam" id="3.30.160.60:FF:001872">
    <property type="entry name" value="Zinc finger protein"/>
    <property type="match status" value="1"/>
</dbReference>
<dbReference type="GO" id="GO:0005634">
    <property type="term" value="C:nucleus"/>
    <property type="evidence" value="ECO:0007669"/>
    <property type="project" value="UniProtKB-SubCell"/>
</dbReference>
<evidence type="ECO:0000256" key="3">
    <source>
        <dbReference type="ARBA" id="ARBA00022723"/>
    </source>
</evidence>
<sequence>SKCDHAFSRNDTLKKHIMRIHSGENPYQCGQCENNFILKSELKVHMRTHSGDSLTNHPETHNGDKKYICRVCNKTYLNEYNLISHLRLHNEEKLYQCSHCDKDFLFKSQLIIHLNTHTGEKPY</sequence>
<feature type="domain" description="C2H2-type" evidence="12">
    <location>
        <begin position="1"/>
        <end position="26"/>
    </location>
</feature>
<feature type="domain" description="C2H2-type" evidence="12">
    <location>
        <begin position="67"/>
        <end position="94"/>
    </location>
</feature>
<keyword evidence="14" id="KW-1185">Reference proteome</keyword>
<evidence type="ECO:0000256" key="2">
    <source>
        <dbReference type="ARBA" id="ARBA00006991"/>
    </source>
</evidence>
<evidence type="ECO:0000256" key="10">
    <source>
        <dbReference type="ARBA" id="ARBA00023242"/>
    </source>
</evidence>
<evidence type="ECO:0000256" key="6">
    <source>
        <dbReference type="ARBA" id="ARBA00022833"/>
    </source>
</evidence>
<keyword evidence="7" id="KW-0805">Transcription regulation</keyword>